<reference evidence="1" key="1">
    <citation type="journal article" date="2014" name="BMC Genomics">
        <title>Characterizing the developmental transcriptome of the oriental fruit fly, Bactrocera dorsalis (Diptera: Tephritidae) through comparative genomic analysis with Drosophila melanogaster utilizing modENCODE datasets.</title>
        <authorList>
            <person name="Geib S.M."/>
            <person name="Calla B."/>
            <person name="Hall B."/>
            <person name="Hou S."/>
            <person name="Manoukis N.C."/>
        </authorList>
    </citation>
    <scope>NUCLEOTIDE SEQUENCE</scope>
    <source>
        <strain evidence="1">Punador</strain>
    </source>
</reference>
<dbReference type="AlphaFoldDB" id="A0A034VN24"/>
<name>A0A034VN24_BACDO</name>
<proteinExistence type="predicted"/>
<dbReference type="EMBL" id="GAKP01015075">
    <property type="protein sequence ID" value="JAC43877.1"/>
    <property type="molecule type" value="Transcribed_RNA"/>
</dbReference>
<protein>
    <submittedName>
        <fullName evidence="1">Uncharacterized protein</fullName>
    </submittedName>
</protein>
<dbReference type="EMBL" id="GAKP01015078">
    <property type="protein sequence ID" value="JAC43874.1"/>
    <property type="molecule type" value="Transcribed_RNA"/>
</dbReference>
<organism evidence="1">
    <name type="scientific">Bactrocera dorsalis</name>
    <name type="common">Oriental fruit fly</name>
    <name type="synonym">Dacus dorsalis</name>
    <dbReference type="NCBI Taxonomy" id="27457"/>
    <lineage>
        <taxon>Eukaryota</taxon>
        <taxon>Metazoa</taxon>
        <taxon>Ecdysozoa</taxon>
        <taxon>Arthropoda</taxon>
        <taxon>Hexapoda</taxon>
        <taxon>Insecta</taxon>
        <taxon>Pterygota</taxon>
        <taxon>Neoptera</taxon>
        <taxon>Endopterygota</taxon>
        <taxon>Diptera</taxon>
        <taxon>Brachycera</taxon>
        <taxon>Muscomorpha</taxon>
        <taxon>Tephritoidea</taxon>
        <taxon>Tephritidae</taxon>
        <taxon>Bactrocera</taxon>
        <taxon>Bactrocera</taxon>
    </lineage>
</organism>
<dbReference type="OrthoDB" id="7946308at2759"/>
<sequence length="224" mass="25383">MSAFKKMFNVLRSSKGEGSIMDMRAMSDKSLHSTYSGNTRPSVYTFHNDFGASCRASPLSTTSEATHINYANELTNWRQMDPNQSVMPFPGNSMSPGYFGQYGYSEPYSTNMPYQNSNFGYPIMNENQMMVPENPLYTENRLMGADSPLPTMPNMTTLAEPRNQFVNSRSDAYRTSMAAIPLDKLKRMRAAKDLYNVLNYLDSDETFLKKTSKSNKSKKSSKQF</sequence>
<evidence type="ECO:0000313" key="1">
    <source>
        <dbReference type="EMBL" id="JAC43874.1"/>
    </source>
</evidence>
<accession>A0A034VN24</accession>